<protein>
    <recommendedName>
        <fullName evidence="2">eCIS core domain-containing protein</fullName>
    </recommendedName>
</protein>
<sequence>MGSTSAPTGDRAHEAPVAEPPVKGAAAPVAAGPGNLAVARMLGGHSGAPADAPVEQGVDAERGRGAPLPDEARAGLEQHLGADFGGVRVHTGPGADALSRSIDAEAFTTGSDVFFRAGRYDPDSTAGRGLLAHELTHVVQQTSGAAGPGGGISRPGDPAERQAAEVSLTYLARAANSEADVQTVVPIGLLQAGGNHAVARLMQRAPTPGAVAKAPELAPGRNLQWLRSGMSYRLLISKAWLLGQNVGGDAVRITEPAVMTAILAGLPEVAPWVDLAVLAKHPAFNELTLPAPLDQQSDTLVVPVRDEPVTIIGNPPGEEILIRMGGRGAEVWVDTGLIRRTVRQPGAIDFSDANFSARVFAALEARLGQPMGADREAGWRTGFYADWLWTLPAPADKLERSAAFLLESDDLADLFGADWATKAASRASADAGRVKGHSVQLPASMKEDWPQILAVLKEIVGPADPAKAKDEPMAVSERAAQLLKQIATSPLRAKIIARMKGAGGEKKGTNLGDMLESVIAEQELGDARKRLDLGDPGSGGEEPVLNRPVHGDIVLMGGRPVPGKEAVFTFQPKDEVDALRAPLIHIQWFAYPKGAPKMIVEDENNTYSPLRADGPINDKTFEVTFSDPWTFVIEAIVNHNFYRTASFRTEVKVLTEDQEVDYQEKDALTGFAAPKGAQVKAHNFDVGGLSETLGSYDDGTITRGKLDPKFVPGNLADRLKVIDGEIDRVDKLMKQYANSPSPDAVAVHNWAEDYLKTLREGRGKIEGDAKDKQVIPCTGVYVSRSGKAASKALDLVCLQKQTDTGYEISLHDLSQVYESENYHYEATSSTAEGAYEEIFVKHSKSYPDGTLSVAFQGWDEKKHAPTDAYVKFRLVTDTVGGDVKQTVFDPAVNLVVNLAAAVMMVIPGLQAAGFALAIIWNTSQSISDLEAKAEKGTLKDKDFLYAGAQFALDVLPVIGRTSRMVSLGRKAFYVIEGVQLAGQVLLVTAQAAAEIEQLRNGVISKLARLNEQIDQMTRINPSNPQIDALRKQQDELIRQGQDAVIEVGGRIVAQQGMMMVAGAVIQQAAIKKFGLRLTELENLGRFDHREGEPVRFDYAERKIVGDRQTMTEAQFDHAERTAIMSGHLEATVPDPAIRQKIVETLGGGPVEIVTGAKKTQLTNDNGKKILYVADGARPDEVLAHAGGSEPHTTVPATPHAGPATPQFGLDAEHTQKLLGAVTGDQAAMLHEFLGEAGLRKLTDTQAGNIKSFGEAIERAKLAAGTDPRAAEGLARMGSKQHANLDAMSPTKIADILSTVPPGRMELFLRVLADPDMPHPRQLGENGLKRLASSGDELGFIGEFGGKAYGDLRTDAAFAPLLAKLHDLEPEQAAALVDAVRAAKGKARLQAVGIEPPVRAPRRASGKVAPNKALPGWDEHVRKAKEFAAAHDGQLDRNGRPYTPDDDQIEMLATMYQVRENARINRSLSHEQRVQMLDEFDQLGREAGLQTTWINNLRGNMSEVLFAPNVGANKTRMPHPDGGFTILDYAFEPGQRPGSSTGRKEWVEQKSDLITAPPGSDEVFRPAVGRARRYAEDAALDLKAIEHGGGTKGDTILIDFVRRPGNAATEKAMLAQLFGPASPIQAVKFADGAWIERSAWLAANP</sequence>
<name>A0A919WAQ2_9ACTN</name>
<evidence type="ECO:0000259" key="2">
    <source>
        <dbReference type="Pfam" id="PF13699"/>
    </source>
</evidence>
<dbReference type="EMBL" id="BOQN01000123">
    <property type="protein sequence ID" value="GIM96623.1"/>
    <property type="molecule type" value="Genomic_DNA"/>
</dbReference>
<feature type="domain" description="eCIS core" evidence="2">
    <location>
        <begin position="67"/>
        <end position="144"/>
    </location>
</feature>
<feature type="region of interest" description="Disordered" evidence="1">
    <location>
        <begin position="1"/>
        <end position="28"/>
    </location>
</feature>
<evidence type="ECO:0000313" key="3">
    <source>
        <dbReference type="EMBL" id="GIM96623.1"/>
    </source>
</evidence>
<organism evidence="3 4">
    <name type="scientific">Paractinoplanes toevensis</name>
    <dbReference type="NCBI Taxonomy" id="571911"/>
    <lineage>
        <taxon>Bacteria</taxon>
        <taxon>Bacillati</taxon>
        <taxon>Actinomycetota</taxon>
        <taxon>Actinomycetes</taxon>
        <taxon>Micromonosporales</taxon>
        <taxon>Micromonosporaceae</taxon>
        <taxon>Paractinoplanes</taxon>
    </lineage>
</organism>
<dbReference type="Pfam" id="PF13699">
    <property type="entry name" value="eCIS_core"/>
    <property type="match status" value="1"/>
</dbReference>
<accession>A0A919WAQ2</accession>
<keyword evidence="4" id="KW-1185">Reference proteome</keyword>
<dbReference type="RefSeq" id="WP_213012300.1">
    <property type="nucleotide sequence ID" value="NZ_BOQN01000123.1"/>
</dbReference>
<proteinExistence type="predicted"/>
<comment type="caution">
    <text evidence="3">The sequence shown here is derived from an EMBL/GenBank/DDBJ whole genome shotgun (WGS) entry which is preliminary data.</text>
</comment>
<reference evidence="3 4" key="1">
    <citation type="submission" date="2021-03" db="EMBL/GenBank/DDBJ databases">
        <title>Whole genome shotgun sequence of Actinoplanes toevensis NBRC 105298.</title>
        <authorList>
            <person name="Komaki H."/>
            <person name="Tamura T."/>
        </authorList>
    </citation>
    <scope>NUCLEOTIDE SEQUENCE [LARGE SCALE GENOMIC DNA]</scope>
    <source>
        <strain evidence="3 4">NBRC 105298</strain>
    </source>
</reference>
<dbReference type="InterPro" id="IPR025295">
    <property type="entry name" value="eCIS_core_dom"/>
</dbReference>
<evidence type="ECO:0000256" key="1">
    <source>
        <dbReference type="SAM" id="MobiDB-lite"/>
    </source>
</evidence>
<feature type="compositionally biased region" description="Low complexity" evidence="1">
    <location>
        <begin position="17"/>
        <end position="28"/>
    </location>
</feature>
<evidence type="ECO:0000313" key="4">
    <source>
        <dbReference type="Proteomes" id="UP000677082"/>
    </source>
</evidence>
<dbReference type="Proteomes" id="UP000677082">
    <property type="component" value="Unassembled WGS sequence"/>
</dbReference>
<feature type="region of interest" description="Disordered" evidence="1">
    <location>
        <begin position="1184"/>
        <end position="1207"/>
    </location>
</feature>
<gene>
    <name evidence="3" type="ORF">Ato02nite_084160</name>
</gene>